<evidence type="ECO:0000256" key="11">
    <source>
        <dbReference type="ARBA" id="ARBA00023136"/>
    </source>
</evidence>
<gene>
    <name evidence="18" type="ORF">ANPL_02085</name>
</gene>
<evidence type="ECO:0000259" key="17">
    <source>
        <dbReference type="Pfam" id="PF08009"/>
    </source>
</evidence>
<organism evidence="18 19">
    <name type="scientific">Anaplasma platys</name>
    <dbReference type="NCBI Taxonomy" id="949"/>
    <lineage>
        <taxon>Bacteria</taxon>
        <taxon>Pseudomonadati</taxon>
        <taxon>Pseudomonadota</taxon>
        <taxon>Alphaproteobacteria</taxon>
        <taxon>Rickettsiales</taxon>
        <taxon>Anaplasmataceae</taxon>
        <taxon>Anaplasma</taxon>
    </lineage>
</organism>
<feature type="transmembrane region" description="Helical" evidence="16">
    <location>
        <begin position="106"/>
        <end position="130"/>
    </location>
</feature>
<evidence type="ECO:0000256" key="16">
    <source>
        <dbReference type="SAM" id="Phobius"/>
    </source>
</evidence>
<comment type="similarity">
    <text evidence="3 15">Belongs to the CDP-alcohol phosphatidyltransferase class-I family.</text>
</comment>
<dbReference type="InterPro" id="IPR048254">
    <property type="entry name" value="CDP_ALCOHOL_P_TRANSF_CS"/>
</dbReference>
<keyword evidence="6" id="KW-0444">Lipid biosynthesis</keyword>
<keyword evidence="7 15" id="KW-0808">Transferase</keyword>
<keyword evidence="13" id="KW-1208">Phospholipid metabolism</keyword>
<proteinExistence type="inferred from homology"/>
<dbReference type="Proteomes" id="UP000500930">
    <property type="component" value="Chromosome"/>
</dbReference>
<protein>
    <recommendedName>
        <fullName evidence="5">CDP-diacylglycerol--serine O-phosphatidyltransferase</fullName>
        <ecNumber evidence="4">2.7.8.8</ecNumber>
    </recommendedName>
    <alternativeName>
        <fullName evidence="14">Phosphatidylserine synthase</fullName>
    </alternativeName>
</protein>
<evidence type="ECO:0000256" key="9">
    <source>
        <dbReference type="ARBA" id="ARBA00022989"/>
    </source>
</evidence>
<accession>A0A858PY57</accession>
<dbReference type="GO" id="GO:0012505">
    <property type="term" value="C:endomembrane system"/>
    <property type="evidence" value="ECO:0007669"/>
    <property type="project" value="UniProtKB-SubCell"/>
</dbReference>
<evidence type="ECO:0000256" key="4">
    <source>
        <dbReference type="ARBA" id="ARBA00013174"/>
    </source>
</evidence>
<keyword evidence="19" id="KW-1185">Reference proteome</keyword>
<evidence type="ECO:0000256" key="5">
    <source>
        <dbReference type="ARBA" id="ARBA00017171"/>
    </source>
</evidence>
<dbReference type="InterPro" id="IPR012616">
    <property type="entry name" value="CDP-OH_P_trans_C"/>
</dbReference>
<evidence type="ECO:0000256" key="1">
    <source>
        <dbReference type="ARBA" id="ARBA00000287"/>
    </source>
</evidence>
<dbReference type="Gene3D" id="1.20.120.1760">
    <property type="match status" value="1"/>
</dbReference>
<feature type="transmembrane region" description="Helical" evidence="16">
    <location>
        <begin position="233"/>
        <end position="253"/>
    </location>
</feature>
<evidence type="ECO:0000256" key="12">
    <source>
        <dbReference type="ARBA" id="ARBA00023209"/>
    </source>
</evidence>
<comment type="subcellular location">
    <subcellularLocation>
        <location evidence="2">Endomembrane system</location>
        <topology evidence="2">Multi-pass membrane protein</topology>
    </subcellularLocation>
</comment>
<evidence type="ECO:0000256" key="2">
    <source>
        <dbReference type="ARBA" id="ARBA00004127"/>
    </source>
</evidence>
<evidence type="ECO:0000256" key="8">
    <source>
        <dbReference type="ARBA" id="ARBA00022692"/>
    </source>
</evidence>
<dbReference type="EMBL" id="CP046391">
    <property type="protein sequence ID" value="QJC27502.1"/>
    <property type="molecule type" value="Genomic_DNA"/>
</dbReference>
<dbReference type="InterPro" id="IPR043130">
    <property type="entry name" value="CDP-OH_PTrfase_TM_dom"/>
</dbReference>
<dbReference type="PANTHER" id="PTHR14269">
    <property type="entry name" value="CDP-DIACYLGLYCEROL--GLYCEROL-3-PHOSPHATE 3-PHOSPHATIDYLTRANSFERASE-RELATED"/>
    <property type="match status" value="1"/>
</dbReference>
<feature type="transmembrane region" description="Helical" evidence="16">
    <location>
        <begin position="43"/>
        <end position="61"/>
    </location>
</feature>
<feature type="transmembrane region" description="Helical" evidence="16">
    <location>
        <begin position="210"/>
        <end position="227"/>
    </location>
</feature>
<evidence type="ECO:0000256" key="3">
    <source>
        <dbReference type="ARBA" id="ARBA00010441"/>
    </source>
</evidence>
<keyword evidence="10" id="KW-0443">Lipid metabolism</keyword>
<evidence type="ECO:0000256" key="13">
    <source>
        <dbReference type="ARBA" id="ARBA00023264"/>
    </source>
</evidence>
<evidence type="ECO:0000256" key="14">
    <source>
        <dbReference type="ARBA" id="ARBA00032361"/>
    </source>
</evidence>
<dbReference type="EC" id="2.7.8.8" evidence="4"/>
<evidence type="ECO:0000256" key="6">
    <source>
        <dbReference type="ARBA" id="ARBA00022516"/>
    </source>
</evidence>
<evidence type="ECO:0000256" key="10">
    <source>
        <dbReference type="ARBA" id="ARBA00023098"/>
    </source>
</evidence>
<reference evidence="18 19" key="1">
    <citation type="journal article" date="2020" name="Pathogens">
        <title>First Whole Genome Sequence of Anaplasma platys, an Obligate Intracellular Rickettsial Pathogen of Dogs.</title>
        <authorList>
            <person name="Llanes A."/>
            <person name="Rajeev S."/>
        </authorList>
    </citation>
    <scope>NUCLEOTIDE SEQUENCE [LARGE SCALE GENOMIC DNA]</scope>
    <source>
        <strain evidence="18 19">S3</strain>
    </source>
</reference>
<feature type="transmembrane region" description="Helical" evidence="16">
    <location>
        <begin position="181"/>
        <end position="198"/>
    </location>
</feature>
<dbReference type="KEGG" id="aplt:ANPL_02085"/>
<dbReference type="PROSITE" id="PS00379">
    <property type="entry name" value="CDP_ALCOHOL_P_TRANSF"/>
    <property type="match status" value="1"/>
</dbReference>
<feature type="transmembrane region" description="Helical" evidence="16">
    <location>
        <begin position="142"/>
        <end position="161"/>
    </location>
</feature>
<evidence type="ECO:0000256" key="15">
    <source>
        <dbReference type="RuleBase" id="RU003750"/>
    </source>
</evidence>
<dbReference type="RefSeq" id="WP_169193140.1">
    <property type="nucleotide sequence ID" value="NZ_CP046391.1"/>
</dbReference>
<feature type="transmembrane region" description="Helical" evidence="16">
    <location>
        <begin position="20"/>
        <end position="37"/>
    </location>
</feature>
<evidence type="ECO:0000313" key="19">
    <source>
        <dbReference type="Proteomes" id="UP000500930"/>
    </source>
</evidence>
<dbReference type="InterPro" id="IPR050324">
    <property type="entry name" value="CDP-alcohol_PTase-I"/>
</dbReference>
<keyword evidence="9 16" id="KW-1133">Transmembrane helix</keyword>
<dbReference type="PANTHER" id="PTHR14269:SF61">
    <property type="entry name" value="CDP-DIACYLGLYCEROL--SERINE O-PHOSPHATIDYLTRANSFERASE"/>
    <property type="match status" value="1"/>
</dbReference>
<keyword evidence="11 16" id="KW-0472">Membrane</keyword>
<dbReference type="Pfam" id="PF01066">
    <property type="entry name" value="CDP-OH_P_transf"/>
    <property type="match status" value="1"/>
</dbReference>
<dbReference type="Pfam" id="PF08009">
    <property type="entry name" value="CDP-OH_P_tran_2"/>
    <property type="match status" value="1"/>
</dbReference>
<evidence type="ECO:0000256" key="7">
    <source>
        <dbReference type="ARBA" id="ARBA00022679"/>
    </source>
</evidence>
<feature type="domain" description="CDP-alcohol phosphatidyltransferase C-terminal" evidence="17">
    <location>
        <begin position="210"/>
        <end position="245"/>
    </location>
</feature>
<dbReference type="GO" id="GO:0008654">
    <property type="term" value="P:phospholipid biosynthetic process"/>
    <property type="evidence" value="ECO:0007669"/>
    <property type="project" value="UniProtKB-KW"/>
</dbReference>
<sequence length="265" mass="29661">MGSGNSRDKSSDGYLPLVRLLPSVVTMLGLCSGLASVKCAFTGQWEAAMVFIIVAVFMDTIDGRIARLLNSTTDFGAHLDSFADFLSFGVAPAFLLYFWVLRSVKIVGWVLVMVYVVCVAIRLARFNVSLCEDDHQEWKKHFFVGVPAPMGAMLVLVPVMLTFWDAGILWSSDLLEYKNWIALYFAAVAFLLVSRIPTVSAKHTRIPKKWAYLVIMLLAVLLILTVTNPWITLPIMCLMYFVSVPIGSAYYMYISSRCTRLKTDL</sequence>
<comment type="catalytic activity">
    <reaction evidence="1">
        <text>a CDP-1,2-diacyl-sn-glycerol + L-serine = a 1,2-diacyl-sn-glycero-3-phospho-L-serine + CMP + H(+)</text>
        <dbReference type="Rhea" id="RHEA:16913"/>
        <dbReference type="ChEBI" id="CHEBI:15378"/>
        <dbReference type="ChEBI" id="CHEBI:33384"/>
        <dbReference type="ChEBI" id="CHEBI:57262"/>
        <dbReference type="ChEBI" id="CHEBI:58332"/>
        <dbReference type="ChEBI" id="CHEBI:60377"/>
        <dbReference type="EC" id="2.7.8.8"/>
    </reaction>
</comment>
<keyword evidence="8 16" id="KW-0812">Transmembrane</keyword>
<evidence type="ECO:0000313" key="18">
    <source>
        <dbReference type="EMBL" id="QJC27502.1"/>
    </source>
</evidence>
<name>A0A858PY57_9RICK</name>
<dbReference type="GO" id="GO:0003882">
    <property type="term" value="F:CDP-diacylglycerol-serine O-phosphatidyltransferase activity"/>
    <property type="evidence" value="ECO:0007669"/>
    <property type="project" value="UniProtKB-EC"/>
</dbReference>
<dbReference type="InterPro" id="IPR000462">
    <property type="entry name" value="CDP-OH_P_trans"/>
</dbReference>
<dbReference type="NCBIfam" id="TIGR00473">
    <property type="entry name" value="pssA"/>
    <property type="match status" value="1"/>
</dbReference>
<dbReference type="InterPro" id="IPR004533">
    <property type="entry name" value="CDP-diaglyc--ser_O-PTrfase"/>
</dbReference>
<dbReference type="GO" id="GO:0016020">
    <property type="term" value="C:membrane"/>
    <property type="evidence" value="ECO:0007669"/>
    <property type="project" value="InterPro"/>
</dbReference>
<keyword evidence="12" id="KW-0594">Phospholipid biosynthesis</keyword>
<dbReference type="AlphaFoldDB" id="A0A858PY57"/>